<feature type="region of interest" description="Disordered" evidence="5">
    <location>
        <begin position="582"/>
        <end position="672"/>
    </location>
</feature>
<dbReference type="FunFam" id="1.10.472.30:FF:000002">
    <property type="entry name" value="Death-inducer obliterator 1"/>
    <property type="match status" value="1"/>
</dbReference>
<dbReference type="InterPro" id="IPR033082">
    <property type="entry name" value="DIDO1_PHD"/>
</dbReference>
<evidence type="ECO:0000259" key="6">
    <source>
        <dbReference type="PROSITE" id="PS50016"/>
    </source>
</evidence>
<dbReference type="CDD" id="cd15639">
    <property type="entry name" value="PHD_DIDO1_like"/>
    <property type="match status" value="1"/>
</dbReference>
<feature type="region of interest" description="Disordered" evidence="5">
    <location>
        <begin position="65"/>
        <end position="87"/>
    </location>
</feature>
<dbReference type="SMART" id="SM00510">
    <property type="entry name" value="TFS2M"/>
    <property type="match status" value="1"/>
</dbReference>
<dbReference type="InterPro" id="IPR036575">
    <property type="entry name" value="TFIIS_cen_dom_sf"/>
</dbReference>
<dbReference type="Pfam" id="PF07500">
    <property type="entry name" value="TFIIS_M"/>
    <property type="match status" value="1"/>
</dbReference>
<feature type="compositionally biased region" description="Polar residues" evidence="5">
    <location>
        <begin position="404"/>
        <end position="417"/>
    </location>
</feature>
<gene>
    <name evidence="8" type="ORF">AAFF_G00240560</name>
</gene>
<dbReference type="GO" id="GO:0006351">
    <property type="term" value="P:DNA-templated transcription"/>
    <property type="evidence" value="ECO:0007669"/>
    <property type="project" value="InterPro"/>
</dbReference>
<dbReference type="PROSITE" id="PS01359">
    <property type="entry name" value="ZF_PHD_1"/>
    <property type="match status" value="1"/>
</dbReference>
<dbReference type="InterPro" id="IPR012921">
    <property type="entry name" value="SPOC_C"/>
</dbReference>
<organism evidence="8 9">
    <name type="scientific">Aldrovandia affinis</name>
    <dbReference type="NCBI Taxonomy" id="143900"/>
    <lineage>
        <taxon>Eukaryota</taxon>
        <taxon>Metazoa</taxon>
        <taxon>Chordata</taxon>
        <taxon>Craniata</taxon>
        <taxon>Vertebrata</taxon>
        <taxon>Euteleostomi</taxon>
        <taxon>Actinopterygii</taxon>
        <taxon>Neopterygii</taxon>
        <taxon>Teleostei</taxon>
        <taxon>Notacanthiformes</taxon>
        <taxon>Halosauridae</taxon>
        <taxon>Aldrovandia</taxon>
    </lineage>
</organism>
<dbReference type="SMART" id="SM00249">
    <property type="entry name" value="PHD"/>
    <property type="match status" value="1"/>
</dbReference>
<dbReference type="InterPro" id="IPR001965">
    <property type="entry name" value="Znf_PHD"/>
</dbReference>
<dbReference type="PANTHER" id="PTHR11477">
    <property type="entry name" value="TRANSCRIPTION FACTOR S-II ZINC FINGER DOMAIN-CONTAINING PROTEIN"/>
    <property type="match status" value="1"/>
</dbReference>
<dbReference type="Pfam" id="PF00628">
    <property type="entry name" value="PHD"/>
    <property type="match status" value="1"/>
</dbReference>
<feature type="compositionally biased region" description="Basic and acidic residues" evidence="5">
    <location>
        <begin position="582"/>
        <end position="595"/>
    </location>
</feature>
<dbReference type="Pfam" id="PF07744">
    <property type="entry name" value="SPOC"/>
    <property type="match status" value="1"/>
</dbReference>
<feature type="compositionally biased region" description="Low complexity" evidence="5">
    <location>
        <begin position="526"/>
        <end position="537"/>
    </location>
</feature>
<feature type="region of interest" description="Disordered" evidence="5">
    <location>
        <begin position="507"/>
        <end position="567"/>
    </location>
</feature>
<dbReference type="PROSITE" id="PS51321">
    <property type="entry name" value="TFIIS_CENTRAL"/>
    <property type="match status" value="1"/>
</dbReference>
<evidence type="ECO:0000256" key="1">
    <source>
        <dbReference type="ARBA" id="ARBA00022723"/>
    </source>
</evidence>
<dbReference type="GO" id="GO:0097190">
    <property type="term" value="P:apoptotic signaling pathway"/>
    <property type="evidence" value="ECO:0007669"/>
    <property type="project" value="InterPro"/>
</dbReference>
<feature type="region of interest" description="Disordered" evidence="5">
    <location>
        <begin position="117"/>
        <end position="231"/>
    </location>
</feature>
<dbReference type="InterPro" id="IPR003618">
    <property type="entry name" value="TFIIS_cen_dom"/>
</dbReference>
<evidence type="ECO:0000256" key="2">
    <source>
        <dbReference type="ARBA" id="ARBA00022771"/>
    </source>
</evidence>
<evidence type="ECO:0000256" key="4">
    <source>
        <dbReference type="PROSITE-ProRule" id="PRU00146"/>
    </source>
</evidence>
<keyword evidence="1" id="KW-0479">Metal-binding</keyword>
<reference evidence="8" key="1">
    <citation type="journal article" date="2023" name="Science">
        <title>Genome structures resolve the early diversification of teleost fishes.</title>
        <authorList>
            <person name="Parey E."/>
            <person name="Louis A."/>
            <person name="Montfort J."/>
            <person name="Bouchez O."/>
            <person name="Roques C."/>
            <person name="Iampietro C."/>
            <person name="Lluch J."/>
            <person name="Castinel A."/>
            <person name="Donnadieu C."/>
            <person name="Desvignes T."/>
            <person name="Floi Bucao C."/>
            <person name="Jouanno E."/>
            <person name="Wen M."/>
            <person name="Mejri S."/>
            <person name="Dirks R."/>
            <person name="Jansen H."/>
            <person name="Henkel C."/>
            <person name="Chen W.J."/>
            <person name="Zahm M."/>
            <person name="Cabau C."/>
            <person name="Klopp C."/>
            <person name="Thompson A.W."/>
            <person name="Robinson-Rechavi M."/>
            <person name="Braasch I."/>
            <person name="Lecointre G."/>
            <person name="Bobe J."/>
            <person name="Postlethwait J.H."/>
            <person name="Berthelot C."/>
            <person name="Roest Crollius H."/>
            <person name="Guiguen Y."/>
        </authorList>
    </citation>
    <scope>NUCLEOTIDE SEQUENCE</scope>
    <source>
        <strain evidence="8">NC1722</strain>
    </source>
</reference>
<dbReference type="InterPro" id="IPR013083">
    <property type="entry name" value="Znf_RING/FYVE/PHD"/>
</dbReference>
<evidence type="ECO:0000313" key="9">
    <source>
        <dbReference type="Proteomes" id="UP001221898"/>
    </source>
</evidence>
<evidence type="ECO:0008006" key="10">
    <source>
        <dbReference type="Google" id="ProtNLM"/>
    </source>
</evidence>
<dbReference type="SUPFAM" id="SSF57903">
    <property type="entry name" value="FYVE/PHD zinc finger"/>
    <property type="match status" value="1"/>
</dbReference>
<dbReference type="Gene3D" id="3.30.40.10">
    <property type="entry name" value="Zinc/RING finger domain, C3HC4 (zinc finger)"/>
    <property type="match status" value="1"/>
</dbReference>
<dbReference type="GO" id="GO:0005634">
    <property type="term" value="C:nucleus"/>
    <property type="evidence" value="ECO:0007669"/>
    <property type="project" value="TreeGrafter"/>
</dbReference>
<dbReference type="SUPFAM" id="SSF46942">
    <property type="entry name" value="Elongation factor TFIIS domain 2"/>
    <property type="match status" value="1"/>
</dbReference>
<evidence type="ECO:0000259" key="7">
    <source>
        <dbReference type="PROSITE" id="PS51321"/>
    </source>
</evidence>
<dbReference type="PROSITE" id="PS50016">
    <property type="entry name" value="ZF_PHD_2"/>
    <property type="match status" value="1"/>
</dbReference>
<dbReference type="PANTHER" id="PTHR11477:SF13">
    <property type="entry name" value="DEATH-INDUCER OBLITERATOR 1"/>
    <property type="match status" value="1"/>
</dbReference>
<comment type="caution">
    <text evidence="8">The sequence shown here is derived from an EMBL/GenBank/DDBJ whole genome shotgun (WGS) entry which is preliminary data.</text>
</comment>
<evidence type="ECO:0000256" key="3">
    <source>
        <dbReference type="ARBA" id="ARBA00022833"/>
    </source>
</evidence>
<keyword evidence="3" id="KW-0862">Zinc</keyword>
<evidence type="ECO:0000256" key="5">
    <source>
        <dbReference type="SAM" id="MobiDB-lite"/>
    </source>
</evidence>
<dbReference type="GO" id="GO:0008270">
    <property type="term" value="F:zinc ion binding"/>
    <property type="evidence" value="ECO:0007669"/>
    <property type="project" value="UniProtKB-KW"/>
</dbReference>
<dbReference type="EMBL" id="JAINUG010000032">
    <property type="protein sequence ID" value="KAJ8409035.1"/>
    <property type="molecule type" value="Genomic_DNA"/>
</dbReference>
<keyword evidence="9" id="KW-1185">Reference proteome</keyword>
<keyword evidence="2 4" id="KW-0863">Zinc-finger</keyword>
<feature type="compositionally biased region" description="Polar residues" evidence="5">
    <location>
        <begin position="555"/>
        <end position="567"/>
    </location>
</feature>
<dbReference type="InterPro" id="IPR011011">
    <property type="entry name" value="Znf_FYVE_PHD"/>
</dbReference>
<feature type="region of interest" description="Disordered" evidence="5">
    <location>
        <begin position="940"/>
        <end position="985"/>
    </location>
</feature>
<dbReference type="InterPro" id="IPR019787">
    <property type="entry name" value="Znf_PHD-finger"/>
</dbReference>
<feature type="compositionally biased region" description="Low complexity" evidence="5">
    <location>
        <begin position="217"/>
        <end position="227"/>
    </location>
</feature>
<dbReference type="InterPro" id="IPR019786">
    <property type="entry name" value="Zinc_finger_PHD-type_CS"/>
</dbReference>
<evidence type="ECO:0000313" key="8">
    <source>
        <dbReference type="EMBL" id="KAJ8409035.1"/>
    </source>
</evidence>
<dbReference type="Gene3D" id="1.10.472.30">
    <property type="entry name" value="Transcription elongation factor S-II, central domain"/>
    <property type="match status" value="1"/>
</dbReference>
<feature type="domain" description="TFIIS central" evidence="7">
    <location>
        <begin position="726"/>
        <end position="846"/>
    </location>
</feature>
<sequence>METQKTSNREDNIVESNCVKILRPCPWFWTALSDPYQLALQCVPDQDSGQKTGILCQSRDLPPMEDSLASEFFPAPASTGDDKEGHAHDDIEKLAEPVKTVRPTSKEFKKTWGFRSTTIAKRETPGDVGAQDGRNAPVRRSARQIRRSGKVEEFISTTKRGRGGRRSAPVYLESSEPQAPMPTDADSEASFEGSAGARATEESAGTNQPPERQMPPSVSAGDGASSNDSDELTLKELQELLKKRRNRDLIRLDQETDSLNKEDEENSLGELAEAEPVEGPACGSPAGGTSQYFISAHVSQKSTVGGKPILYSEEDEEEEELPGKSDNEGHDSNALYCICQQKHNNRFMICCDRCEEWFHGDCVGITEARGRLLERNGEDYVCPNCTARRTQPPATRGSEVGKQTEGSPSTAQMATSSDVEENHREDQWIKGRIERATIPSGKKKIKIFQLVMESSSLPKCIGPGCDKNALPDSVYCGTDCILKHAAATMKSLTTVKEPVLKAQAQRKLATKSIPKGRRRSLPGRTSMESCSSVVESSNSEEEAEVEQVPAAPFWSSDQNYDTVNPEKTTAIPSSVFYKSSVKESAESEDKKEPAHLEQQSPPTVTFPKGSKQNTIPRDPPNKRNKLVPVPLSWDGASKKSTLPPSRPTMYKKPSPASAVASQPVCPPASRHHVSGALRVSKTTYTIPRKLPLQPQLPLAPSSAAWLVSPAPVVASEPLRPQPNNQIRHNICRSLTEIMFKRVSDSDDLEMSEREVGKLAVHIEKEMYNLFFNTDNKYKNKYRTIMFNLKDPKNKGLFDQVVRGEVTPFKLVRLSPEELLSKDISTWMHRETTEVPEHSLKAQPRQLKLRLKQEASPSMDMDDSPPMSDGDACIFANSPLHDITSVPEQEEHGLASPLVKSCQPHLSSPVTNFFSKMLTDTTAEHRAHLFNLNCKICTGQMSADDEPVPKKPKNSGNKKSDAKARQVSRSSKVVDCPGEGSSAPPLTSEMFIMESPASPDDSSAVLLSQPITIPAVPSVTITGRDPRTAPRAITVTSATTTALSSTSESTPAIKAVLPSPLPPSIPKSILLKPTSSSDMPFFSASSSSMANSHSPPGGETALFLSKQEVVWKGFINMHNVAKFVTKAYLVSGSPEYLKEDLPDTIHIGGRISPETVWDYVAKLKTTPSKELCLIRFHPATEEEEVAYTSLFSYFNSRGRFGVVANNSRHIKDLYLIPLGAKASIPSKLVPFEGPGLEPNRPNLLLGLVICQKPKRSGTLQADAYKSAQRVLWKSKKPSTTQVKRAEGASTLPV</sequence>
<feature type="region of interest" description="Disordered" evidence="5">
    <location>
        <begin position="389"/>
        <end position="424"/>
    </location>
</feature>
<accession>A0AAD7WU29</accession>
<protein>
    <recommendedName>
        <fullName evidence="10">Death-inducer obliterator 1</fullName>
    </recommendedName>
</protein>
<name>A0AAD7WU29_9TELE</name>
<proteinExistence type="predicted"/>
<dbReference type="Proteomes" id="UP001221898">
    <property type="component" value="Unassembled WGS sequence"/>
</dbReference>
<feature type="domain" description="PHD-type" evidence="6">
    <location>
        <begin position="334"/>
        <end position="388"/>
    </location>
</feature>